<dbReference type="GO" id="GO:0003824">
    <property type="term" value="F:catalytic activity"/>
    <property type="evidence" value="ECO:0007669"/>
    <property type="project" value="InterPro"/>
</dbReference>
<organism evidence="5 6">
    <name type="scientific">Paenibacillus psychroresistens</name>
    <dbReference type="NCBI Taxonomy" id="1778678"/>
    <lineage>
        <taxon>Bacteria</taxon>
        <taxon>Bacillati</taxon>
        <taxon>Bacillota</taxon>
        <taxon>Bacilli</taxon>
        <taxon>Bacillales</taxon>
        <taxon>Paenibacillaceae</taxon>
        <taxon>Paenibacillus</taxon>
    </lineage>
</organism>
<keyword evidence="6" id="KW-1185">Reference proteome</keyword>
<dbReference type="Pfam" id="PF01230">
    <property type="entry name" value="HIT"/>
    <property type="match status" value="1"/>
</dbReference>
<dbReference type="PRINTS" id="PR00332">
    <property type="entry name" value="HISTRIAD"/>
</dbReference>
<gene>
    <name evidence="5" type="ORF">EHS13_12930</name>
</gene>
<feature type="domain" description="HIT" evidence="4">
    <location>
        <begin position="4"/>
        <end position="112"/>
    </location>
</feature>
<dbReference type="PANTHER" id="PTHR23089">
    <property type="entry name" value="HISTIDINE TRIAD HIT PROTEIN"/>
    <property type="match status" value="1"/>
</dbReference>
<evidence type="ECO:0000256" key="1">
    <source>
        <dbReference type="PIRSR" id="PIRSR601310-1"/>
    </source>
</evidence>
<dbReference type="KEGG" id="ppsc:EHS13_12930"/>
<evidence type="ECO:0000256" key="2">
    <source>
        <dbReference type="PIRSR" id="PIRSR601310-3"/>
    </source>
</evidence>
<evidence type="ECO:0000256" key="3">
    <source>
        <dbReference type="PROSITE-ProRule" id="PRU00464"/>
    </source>
</evidence>
<dbReference type="InterPro" id="IPR001310">
    <property type="entry name" value="Histidine_triad_HIT"/>
</dbReference>
<name>A0A6B8RHL1_9BACL</name>
<dbReference type="EMBL" id="CP034235">
    <property type="protein sequence ID" value="QGQ95720.1"/>
    <property type="molecule type" value="Genomic_DNA"/>
</dbReference>
<evidence type="ECO:0000313" key="5">
    <source>
        <dbReference type="EMBL" id="QGQ95720.1"/>
    </source>
</evidence>
<accession>A0A6B8RHL1</accession>
<proteinExistence type="predicted"/>
<feature type="short sequence motif" description="Histidine triad motif" evidence="2 3">
    <location>
        <begin position="97"/>
        <end position="101"/>
    </location>
</feature>
<evidence type="ECO:0000259" key="4">
    <source>
        <dbReference type="PROSITE" id="PS51084"/>
    </source>
</evidence>
<sequence length="115" mass="12720">MDCLFCKIIAGAIPSKKIYEDDNILVFHDIQPLAAVHALIIPKKHIASMNEVESNDWGLIGDIHRVAQLIARDLGIAESGYRLVNNCGKEGGQVVYHIHYHLLGGEQLEPLKSAH</sequence>
<dbReference type="SUPFAM" id="SSF54197">
    <property type="entry name" value="HIT-like"/>
    <property type="match status" value="1"/>
</dbReference>
<reference evidence="6" key="1">
    <citation type="submission" date="2018-11" db="EMBL/GenBank/DDBJ databases">
        <title>Complete genome sequence of Paenibacillus sp. ML311-T8.</title>
        <authorList>
            <person name="Nam Y.-D."/>
            <person name="Kang J."/>
            <person name="Chung W.-H."/>
            <person name="Park Y.S."/>
        </authorList>
    </citation>
    <scope>NUCLEOTIDE SEQUENCE [LARGE SCALE GENOMIC DNA]</scope>
    <source>
        <strain evidence="6">ML311-T8</strain>
    </source>
</reference>
<dbReference type="RefSeq" id="WP_155700758.1">
    <property type="nucleotide sequence ID" value="NZ_CP034235.1"/>
</dbReference>
<dbReference type="Proteomes" id="UP000426246">
    <property type="component" value="Chromosome"/>
</dbReference>
<dbReference type="InterPro" id="IPR036265">
    <property type="entry name" value="HIT-like_sf"/>
</dbReference>
<dbReference type="Gene3D" id="3.30.428.10">
    <property type="entry name" value="HIT-like"/>
    <property type="match status" value="1"/>
</dbReference>
<dbReference type="CDD" id="cd01276">
    <property type="entry name" value="PKCI_related"/>
    <property type="match status" value="1"/>
</dbReference>
<dbReference type="OrthoDB" id="9784774at2"/>
<feature type="active site" description="Tele-AMP-histidine intermediate" evidence="1">
    <location>
        <position position="99"/>
    </location>
</feature>
<evidence type="ECO:0000313" key="6">
    <source>
        <dbReference type="Proteomes" id="UP000426246"/>
    </source>
</evidence>
<dbReference type="PROSITE" id="PS51084">
    <property type="entry name" value="HIT_2"/>
    <property type="match status" value="1"/>
</dbReference>
<dbReference type="InterPro" id="IPR011146">
    <property type="entry name" value="HIT-like"/>
</dbReference>
<protein>
    <submittedName>
        <fullName evidence="5">Histidine triad nucleotide-binding protein</fullName>
    </submittedName>
</protein>
<dbReference type="AlphaFoldDB" id="A0A6B8RHL1"/>